<proteinExistence type="predicted"/>
<dbReference type="EMBL" id="JADNRY010000004">
    <property type="protein sequence ID" value="KAF9077178.1"/>
    <property type="molecule type" value="Genomic_DNA"/>
</dbReference>
<comment type="caution">
    <text evidence="1">The sequence shown here is derived from an EMBL/GenBank/DDBJ whole genome shotgun (WGS) entry which is preliminary data.</text>
</comment>
<reference evidence="1" key="1">
    <citation type="submission" date="2020-11" db="EMBL/GenBank/DDBJ databases">
        <authorList>
            <consortium name="DOE Joint Genome Institute"/>
            <person name="Ahrendt S."/>
            <person name="Riley R."/>
            <person name="Andreopoulos W."/>
            <person name="Labutti K."/>
            <person name="Pangilinan J."/>
            <person name="Ruiz-Duenas F.J."/>
            <person name="Barrasa J.M."/>
            <person name="Sanchez-Garcia M."/>
            <person name="Camarero S."/>
            <person name="Miyauchi S."/>
            <person name="Serrano A."/>
            <person name="Linde D."/>
            <person name="Babiker R."/>
            <person name="Drula E."/>
            <person name="Ayuso-Fernandez I."/>
            <person name="Pacheco R."/>
            <person name="Padilla G."/>
            <person name="Ferreira P."/>
            <person name="Barriuso J."/>
            <person name="Kellner H."/>
            <person name="Castanera R."/>
            <person name="Alfaro M."/>
            <person name="Ramirez L."/>
            <person name="Pisabarro A.G."/>
            <person name="Kuo A."/>
            <person name="Tritt A."/>
            <person name="Lipzen A."/>
            <person name="He G."/>
            <person name="Yan M."/>
            <person name="Ng V."/>
            <person name="Cullen D."/>
            <person name="Martin F."/>
            <person name="Rosso M.-N."/>
            <person name="Henrissat B."/>
            <person name="Hibbett D."/>
            <person name="Martinez A.T."/>
            <person name="Grigoriev I.V."/>
        </authorList>
    </citation>
    <scope>NUCLEOTIDE SEQUENCE</scope>
    <source>
        <strain evidence="1">AH 40177</strain>
    </source>
</reference>
<evidence type="ECO:0000313" key="2">
    <source>
        <dbReference type="Proteomes" id="UP000772434"/>
    </source>
</evidence>
<sequence>MLRVNLRIKYLRERHNLAVAPAILQVYFIDSSSSVMRLAILSPSLQLKDLQGIIHARTLNPSGHKFAACIIQILPDLADCAKSGAYHEVRSLPGLKWRTRRSLPIATLISSISPPLPWHKDALCGGGYLTQCLRATVVPIMAWGPGWTHAQTNGKL</sequence>
<protein>
    <submittedName>
        <fullName evidence="1">Uncharacterized protein</fullName>
    </submittedName>
</protein>
<organism evidence="1 2">
    <name type="scientific">Rhodocollybia butyracea</name>
    <dbReference type="NCBI Taxonomy" id="206335"/>
    <lineage>
        <taxon>Eukaryota</taxon>
        <taxon>Fungi</taxon>
        <taxon>Dikarya</taxon>
        <taxon>Basidiomycota</taxon>
        <taxon>Agaricomycotina</taxon>
        <taxon>Agaricomycetes</taxon>
        <taxon>Agaricomycetidae</taxon>
        <taxon>Agaricales</taxon>
        <taxon>Marasmiineae</taxon>
        <taxon>Omphalotaceae</taxon>
        <taxon>Rhodocollybia</taxon>
    </lineage>
</organism>
<name>A0A9P5UG82_9AGAR</name>
<gene>
    <name evidence="1" type="ORF">BDP27DRAFT_1357316</name>
</gene>
<keyword evidence="2" id="KW-1185">Reference proteome</keyword>
<accession>A0A9P5UG82</accession>
<dbReference type="AlphaFoldDB" id="A0A9P5UG82"/>
<dbReference type="Proteomes" id="UP000772434">
    <property type="component" value="Unassembled WGS sequence"/>
</dbReference>
<evidence type="ECO:0000313" key="1">
    <source>
        <dbReference type="EMBL" id="KAF9077178.1"/>
    </source>
</evidence>